<sequence length="116" mass="12428">MVPVKSTTQVRRAWQRRSRQWQRCSLGELLEGWVWRRISSALMAWDSEHGEGLARSMGSGAAAMADLNHGLGFVLGFERAAKMDGGDVACGQGAGMGNPLGWRSIWQGAAAAGLLG</sequence>
<evidence type="ECO:0000313" key="2">
    <source>
        <dbReference type="Proteomes" id="UP001457282"/>
    </source>
</evidence>
<dbReference type="AlphaFoldDB" id="A0AAW1Y332"/>
<dbReference type="EMBL" id="JBEDUW010000002">
    <property type="protein sequence ID" value="KAK9943309.1"/>
    <property type="molecule type" value="Genomic_DNA"/>
</dbReference>
<keyword evidence="2" id="KW-1185">Reference proteome</keyword>
<gene>
    <name evidence="1" type="ORF">M0R45_008921</name>
</gene>
<dbReference type="Proteomes" id="UP001457282">
    <property type="component" value="Unassembled WGS sequence"/>
</dbReference>
<evidence type="ECO:0000313" key="1">
    <source>
        <dbReference type="EMBL" id="KAK9943309.1"/>
    </source>
</evidence>
<reference evidence="1 2" key="1">
    <citation type="journal article" date="2023" name="G3 (Bethesda)">
        <title>A chromosome-length genome assembly and annotation of blackberry (Rubus argutus, cv. 'Hillquist').</title>
        <authorList>
            <person name="Bruna T."/>
            <person name="Aryal R."/>
            <person name="Dudchenko O."/>
            <person name="Sargent D.J."/>
            <person name="Mead D."/>
            <person name="Buti M."/>
            <person name="Cavallini A."/>
            <person name="Hytonen T."/>
            <person name="Andres J."/>
            <person name="Pham M."/>
            <person name="Weisz D."/>
            <person name="Mascagni F."/>
            <person name="Usai G."/>
            <person name="Natali L."/>
            <person name="Bassil N."/>
            <person name="Fernandez G.E."/>
            <person name="Lomsadze A."/>
            <person name="Armour M."/>
            <person name="Olukolu B."/>
            <person name="Poorten T."/>
            <person name="Britton C."/>
            <person name="Davik J."/>
            <person name="Ashrafi H."/>
            <person name="Aiden E.L."/>
            <person name="Borodovsky M."/>
            <person name="Worthington M."/>
        </authorList>
    </citation>
    <scope>NUCLEOTIDE SEQUENCE [LARGE SCALE GENOMIC DNA]</scope>
    <source>
        <strain evidence="1">PI 553951</strain>
    </source>
</reference>
<comment type="caution">
    <text evidence="1">The sequence shown here is derived from an EMBL/GenBank/DDBJ whole genome shotgun (WGS) entry which is preliminary data.</text>
</comment>
<name>A0AAW1Y332_RUBAR</name>
<accession>A0AAW1Y332</accession>
<organism evidence="1 2">
    <name type="scientific">Rubus argutus</name>
    <name type="common">Southern blackberry</name>
    <dbReference type="NCBI Taxonomy" id="59490"/>
    <lineage>
        <taxon>Eukaryota</taxon>
        <taxon>Viridiplantae</taxon>
        <taxon>Streptophyta</taxon>
        <taxon>Embryophyta</taxon>
        <taxon>Tracheophyta</taxon>
        <taxon>Spermatophyta</taxon>
        <taxon>Magnoliopsida</taxon>
        <taxon>eudicotyledons</taxon>
        <taxon>Gunneridae</taxon>
        <taxon>Pentapetalae</taxon>
        <taxon>rosids</taxon>
        <taxon>fabids</taxon>
        <taxon>Rosales</taxon>
        <taxon>Rosaceae</taxon>
        <taxon>Rosoideae</taxon>
        <taxon>Rosoideae incertae sedis</taxon>
        <taxon>Rubus</taxon>
    </lineage>
</organism>
<proteinExistence type="predicted"/>
<protein>
    <submittedName>
        <fullName evidence="1">Uncharacterized protein</fullName>
    </submittedName>
</protein>